<accession>A0A8X7Z9V1</accession>
<dbReference type="EMBL" id="JAAWWB010000015">
    <property type="protein sequence ID" value="KAG6765311.1"/>
    <property type="molecule type" value="Genomic_DNA"/>
</dbReference>
<dbReference type="AlphaFoldDB" id="A0A8X7Z9V1"/>
<protein>
    <submittedName>
        <fullName evidence="1">Uncharacterized protein</fullName>
    </submittedName>
</protein>
<dbReference type="Proteomes" id="UP000886885">
    <property type="component" value="Chromosome 8A"/>
</dbReference>
<gene>
    <name evidence="1" type="ORF">POTOM_029342</name>
</gene>
<sequence length="79" mass="9145">MSNVLLTVLLGAMQSDSTPMLCLFFFNICRELFSSYTIFWWWCLCCQLECVDDHLYCFGLGKDFTGLEHLMPVRCSNSV</sequence>
<evidence type="ECO:0000313" key="1">
    <source>
        <dbReference type="EMBL" id="KAG6765311.1"/>
    </source>
</evidence>
<evidence type="ECO:0000313" key="2">
    <source>
        <dbReference type="Proteomes" id="UP000886885"/>
    </source>
</evidence>
<comment type="caution">
    <text evidence="1">The sequence shown here is derived from an EMBL/GenBank/DDBJ whole genome shotgun (WGS) entry which is preliminary data.</text>
</comment>
<reference evidence="1" key="1">
    <citation type="journal article" date="2020" name="bioRxiv">
        <title>Hybrid origin of Populus tomentosa Carr. identified through genome sequencing and phylogenomic analysis.</title>
        <authorList>
            <person name="An X."/>
            <person name="Gao K."/>
            <person name="Chen Z."/>
            <person name="Li J."/>
            <person name="Yang X."/>
            <person name="Yang X."/>
            <person name="Zhou J."/>
            <person name="Guo T."/>
            <person name="Zhao T."/>
            <person name="Huang S."/>
            <person name="Miao D."/>
            <person name="Khan W.U."/>
            <person name="Rao P."/>
            <person name="Ye M."/>
            <person name="Lei B."/>
            <person name="Liao W."/>
            <person name="Wang J."/>
            <person name="Ji L."/>
            <person name="Li Y."/>
            <person name="Guo B."/>
            <person name="Mustafa N.S."/>
            <person name="Li S."/>
            <person name="Yun Q."/>
            <person name="Keller S.R."/>
            <person name="Mao J."/>
            <person name="Zhang R."/>
            <person name="Strauss S.H."/>
        </authorList>
    </citation>
    <scope>NUCLEOTIDE SEQUENCE</scope>
    <source>
        <strain evidence="1">GM15</strain>
        <tissue evidence="1">Leaf</tissue>
    </source>
</reference>
<proteinExistence type="predicted"/>
<organism evidence="1 2">
    <name type="scientific">Populus tomentosa</name>
    <name type="common">Chinese white poplar</name>
    <dbReference type="NCBI Taxonomy" id="118781"/>
    <lineage>
        <taxon>Eukaryota</taxon>
        <taxon>Viridiplantae</taxon>
        <taxon>Streptophyta</taxon>
        <taxon>Embryophyta</taxon>
        <taxon>Tracheophyta</taxon>
        <taxon>Spermatophyta</taxon>
        <taxon>Magnoliopsida</taxon>
        <taxon>eudicotyledons</taxon>
        <taxon>Gunneridae</taxon>
        <taxon>Pentapetalae</taxon>
        <taxon>rosids</taxon>
        <taxon>fabids</taxon>
        <taxon>Malpighiales</taxon>
        <taxon>Salicaceae</taxon>
        <taxon>Saliceae</taxon>
        <taxon>Populus</taxon>
    </lineage>
</organism>
<name>A0A8X7Z9V1_POPTO</name>
<keyword evidence="2" id="KW-1185">Reference proteome</keyword>